<keyword evidence="3" id="KW-1185">Reference proteome</keyword>
<dbReference type="RefSeq" id="WP_377503870.1">
    <property type="nucleotide sequence ID" value="NZ_JBHSQS010000001.1"/>
</dbReference>
<proteinExistence type="predicted"/>
<feature type="compositionally biased region" description="Polar residues" evidence="1">
    <location>
        <begin position="72"/>
        <end position="85"/>
    </location>
</feature>
<evidence type="ECO:0000313" key="3">
    <source>
        <dbReference type="Proteomes" id="UP001596226"/>
    </source>
</evidence>
<comment type="caution">
    <text evidence="2">The sequence shown here is derived from an EMBL/GenBank/DDBJ whole genome shotgun (WGS) entry which is preliminary data.</text>
</comment>
<evidence type="ECO:0000256" key="1">
    <source>
        <dbReference type="SAM" id="MobiDB-lite"/>
    </source>
</evidence>
<evidence type="ECO:0000313" key="2">
    <source>
        <dbReference type="EMBL" id="MFC5921830.1"/>
    </source>
</evidence>
<name>A0ABW1GWM4_9ACTN</name>
<sequence length="99" mass="10822">MAVQRRASNSGVVMVVGPKVALGRTHAGKTVTIEVTDTDLTIHTDSGPRTVKRTNGQPVRSNKAHRPRKVSNRTWTNRHSSNTWDESVKHQVGLDTVAA</sequence>
<protein>
    <submittedName>
        <fullName evidence="2">Uncharacterized protein</fullName>
    </submittedName>
</protein>
<organism evidence="2 3">
    <name type="scientific">Micromonospora vulcania</name>
    <dbReference type="NCBI Taxonomy" id="1441873"/>
    <lineage>
        <taxon>Bacteria</taxon>
        <taxon>Bacillati</taxon>
        <taxon>Actinomycetota</taxon>
        <taxon>Actinomycetes</taxon>
        <taxon>Micromonosporales</taxon>
        <taxon>Micromonosporaceae</taxon>
        <taxon>Micromonospora</taxon>
    </lineage>
</organism>
<reference evidence="3" key="1">
    <citation type="journal article" date="2019" name="Int. J. Syst. Evol. Microbiol.">
        <title>The Global Catalogue of Microorganisms (GCM) 10K type strain sequencing project: providing services to taxonomists for standard genome sequencing and annotation.</title>
        <authorList>
            <consortium name="The Broad Institute Genomics Platform"/>
            <consortium name="The Broad Institute Genome Sequencing Center for Infectious Disease"/>
            <person name="Wu L."/>
            <person name="Ma J."/>
        </authorList>
    </citation>
    <scope>NUCLEOTIDE SEQUENCE [LARGE SCALE GENOMIC DNA]</scope>
    <source>
        <strain evidence="3">CGMCC 4.7144</strain>
    </source>
</reference>
<gene>
    <name evidence="2" type="ORF">ACFQGL_00550</name>
</gene>
<feature type="region of interest" description="Disordered" evidence="1">
    <location>
        <begin position="42"/>
        <end position="87"/>
    </location>
</feature>
<feature type="compositionally biased region" description="Basic residues" evidence="1">
    <location>
        <begin position="62"/>
        <end position="71"/>
    </location>
</feature>
<dbReference type="EMBL" id="JBHSQS010000001">
    <property type="protein sequence ID" value="MFC5921830.1"/>
    <property type="molecule type" value="Genomic_DNA"/>
</dbReference>
<accession>A0ABW1GWM4</accession>
<dbReference type="Proteomes" id="UP001596226">
    <property type="component" value="Unassembled WGS sequence"/>
</dbReference>